<dbReference type="InterPro" id="IPR009100">
    <property type="entry name" value="AcylCoA_DH/oxidase_NM_dom_sf"/>
</dbReference>
<comment type="cofactor">
    <cofactor evidence="1 5">
        <name>FAD</name>
        <dbReference type="ChEBI" id="CHEBI:57692"/>
    </cofactor>
</comment>
<dbReference type="GO" id="GO:0050660">
    <property type="term" value="F:flavin adenine dinucleotide binding"/>
    <property type="evidence" value="ECO:0007669"/>
    <property type="project" value="InterPro"/>
</dbReference>
<dbReference type="Gene3D" id="1.20.140.10">
    <property type="entry name" value="Butyryl-CoA Dehydrogenase, subunit A, domain 3"/>
    <property type="match status" value="1"/>
</dbReference>
<organism evidence="9 10">
    <name type="scientific">Micromonospora pallida</name>
    <dbReference type="NCBI Taxonomy" id="145854"/>
    <lineage>
        <taxon>Bacteria</taxon>
        <taxon>Bacillati</taxon>
        <taxon>Actinomycetota</taxon>
        <taxon>Actinomycetes</taxon>
        <taxon>Micromonosporales</taxon>
        <taxon>Micromonosporaceae</taxon>
        <taxon>Micromonospora</taxon>
    </lineage>
</organism>
<dbReference type="GO" id="GO:0005886">
    <property type="term" value="C:plasma membrane"/>
    <property type="evidence" value="ECO:0007669"/>
    <property type="project" value="TreeGrafter"/>
</dbReference>
<evidence type="ECO:0000256" key="3">
    <source>
        <dbReference type="ARBA" id="ARBA00022630"/>
    </source>
</evidence>
<evidence type="ECO:0000256" key="1">
    <source>
        <dbReference type="ARBA" id="ARBA00001974"/>
    </source>
</evidence>
<dbReference type="InterPro" id="IPR009075">
    <property type="entry name" value="AcylCo_DH/oxidase_C"/>
</dbReference>
<dbReference type="Pfam" id="PF02770">
    <property type="entry name" value="Acyl-CoA_dh_M"/>
    <property type="match status" value="1"/>
</dbReference>
<gene>
    <name evidence="9" type="ORF">GA0074692_0963</name>
</gene>
<dbReference type="InterPro" id="IPR013786">
    <property type="entry name" value="AcylCoA_DH/ox_N"/>
</dbReference>
<dbReference type="PANTHER" id="PTHR43884:SF19">
    <property type="entry name" value="ACYL-COA DEHYDROGENASE FADE4-RELATED"/>
    <property type="match status" value="1"/>
</dbReference>
<dbReference type="InterPro" id="IPR037069">
    <property type="entry name" value="AcylCoA_DH/ox_N_sf"/>
</dbReference>
<dbReference type="InterPro" id="IPR006091">
    <property type="entry name" value="Acyl-CoA_Oxase/DH_mid-dom"/>
</dbReference>
<dbReference type="Pfam" id="PF00441">
    <property type="entry name" value="Acyl-CoA_dh_1"/>
    <property type="match status" value="1"/>
</dbReference>
<dbReference type="EMBL" id="FMHW01000002">
    <property type="protein sequence ID" value="SCL20728.1"/>
    <property type="molecule type" value="Genomic_DNA"/>
</dbReference>
<evidence type="ECO:0000256" key="2">
    <source>
        <dbReference type="ARBA" id="ARBA00009347"/>
    </source>
</evidence>
<evidence type="ECO:0000256" key="4">
    <source>
        <dbReference type="ARBA" id="ARBA00022827"/>
    </source>
</evidence>
<feature type="domain" description="Acyl-CoA dehydrogenase/oxidase C-terminal" evidence="6">
    <location>
        <begin position="254"/>
        <end position="403"/>
    </location>
</feature>
<proteinExistence type="inferred from homology"/>
<dbReference type="InterPro" id="IPR046373">
    <property type="entry name" value="Acyl-CoA_Oxase/DH_mid-dom_sf"/>
</dbReference>
<sequence>MTVATDELSVAVESAAVPDGTVGNFPVLLDGELDRRLGDPNDPTRVFSHVRCLELDEREEFPGEICAALDAVGLTRFYVPSAHGGSLRSYEELAALLRVVARRDLTVAIAHGKTFLGTAPSWVAATPEQATRLANDVLSGVRVALALTEPDHGSDLLATEVRAVPDAGGYRLTGTKWLINNATRGHQACVLARTDPAGGPRGMSLLLVDKRTLPQGSYRCLPKEPTHGIRAADISGLDFRDAFVPADALLGRPGGGLEIILKALQLTRTGCTALSLGAADQALELATRFAVDRELYGGRLVELPNIRHTLGRAYAQLFIAEAVSVVANRSIHVLPGEMSVVSAVAKSLVPTLVDEVIDELGELLGARSFLRGVYAGGRYQKVERDHRIVAIFDGSTVVNRNALINQFDRLARAYRRGHSDRAGLATALRLGSPVPPLEPRRLGVISRTGCSLLQSLPDAVRHVRALVAEHEIPARLAAAVDELSVQVDELHMHLAQVVPHHGGHGPEAFDLARRYELCLAGAACVSLWLANHRRVPIGSACVPWAGGEWLATCLEFLLGRLDPARPPHQDMFLTLFEAVARSAARGPVSILPRYLTKESDGR</sequence>
<evidence type="ECO:0000259" key="8">
    <source>
        <dbReference type="Pfam" id="PF02771"/>
    </source>
</evidence>
<dbReference type="Pfam" id="PF02771">
    <property type="entry name" value="Acyl-CoA_dh_N"/>
    <property type="match status" value="1"/>
</dbReference>
<dbReference type="SUPFAM" id="SSF47203">
    <property type="entry name" value="Acyl-CoA dehydrogenase C-terminal domain-like"/>
    <property type="match status" value="1"/>
</dbReference>
<feature type="domain" description="Acyl-CoA oxidase/dehydrogenase middle" evidence="7">
    <location>
        <begin position="144"/>
        <end position="241"/>
    </location>
</feature>
<dbReference type="AlphaFoldDB" id="A0A1C6RU32"/>
<evidence type="ECO:0000256" key="5">
    <source>
        <dbReference type="RuleBase" id="RU362125"/>
    </source>
</evidence>
<evidence type="ECO:0000313" key="10">
    <source>
        <dbReference type="Proteomes" id="UP000198959"/>
    </source>
</evidence>
<dbReference type="PANTHER" id="PTHR43884">
    <property type="entry name" value="ACYL-COA DEHYDROGENASE"/>
    <property type="match status" value="1"/>
</dbReference>
<evidence type="ECO:0000313" key="9">
    <source>
        <dbReference type="EMBL" id="SCL20728.1"/>
    </source>
</evidence>
<keyword evidence="4 5" id="KW-0274">FAD</keyword>
<dbReference type="InterPro" id="IPR036250">
    <property type="entry name" value="AcylCo_DH-like_C"/>
</dbReference>
<dbReference type="Proteomes" id="UP000198959">
    <property type="component" value="Unassembled WGS sequence"/>
</dbReference>
<comment type="similarity">
    <text evidence="2 5">Belongs to the acyl-CoA dehydrogenase family.</text>
</comment>
<protein>
    <submittedName>
        <fullName evidence="9">Acyl-CoA dehydrogenase</fullName>
    </submittedName>
</protein>
<evidence type="ECO:0000259" key="6">
    <source>
        <dbReference type="Pfam" id="PF00441"/>
    </source>
</evidence>
<dbReference type="Gene3D" id="2.40.110.10">
    <property type="entry name" value="Butyryl-CoA Dehydrogenase, subunit A, domain 2"/>
    <property type="match status" value="1"/>
</dbReference>
<dbReference type="CDD" id="cd00567">
    <property type="entry name" value="ACAD"/>
    <property type="match status" value="1"/>
</dbReference>
<reference evidence="10" key="1">
    <citation type="submission" date="2016-06" db="EMBL/GenBank/DDBJ databases">
        <authorList>
            <person name="Varghese N."/>
            <person name="Submissions Spin"/>
        </authorList>
    </citation>
    <scope>NUCLEOTIDE SEQUENCE [LARGE SCALE GENOMIC DNA]</scope>
    <source>
        <strain evidence="10">DSM 43817</strain>
    </source>
</reference>
<keyword evidence="5" id="KW-0560">Oxidoreductase</keyword>
<keyword evidence="3 5" id="KW-0285">Flavoprotein</keyword>
<accession>A0A1C6RU32</accession>
<dbReference type="SUPFAM" id="SSF56645">
    <property type="entry name" value="Acyl-CoA dehydrogenase NM domain-like"/>
    <property type="match status" value="1"/>
</dbReference>
<dbReference type="Gene3D" id="1.10.540.10">
    <property type="entry name" value="Acyl-CoA dehydrogenase/oxidase, N-terminal domain"/>
    <property type="match status" value="1"/>
</dbReference>
<name>A0A1C6RU32_9ACTN</name>
<dbReference type="STRING" id="145854.GA0074692_0963"/>
<dbReference type="GO" id="GO:0003995">
    <property type="term" value="F:acyl-CoA dehydrogenase activity"/>
    <property type="evidence" value="ECO:0007669"/>
    <property type="project" value="TreeGrafter"/>
</dbReference>
<dbReference type="RefSeq" id="WP_176738294.1">
    <property type="nucleotide sequence ID" value="NZ_FMHW01000002.1"/>
</dbReference>
<feature type="domain" description="Acyl-CoA dehydrogenase/oxidase N-terminal" evidence="8">
    <location>
        <begin position="53"/>
        <end position="140"/>
    </location>
</feature>
<evidence type="ECO:0000259" key="7">
    <source>
        <dbReference type="Pfam" id="PF02770"/>
    </source>
</evidence>
<keyword evidence="10" id="KW-1185">Reference proteome</keyword>